<dbReference type="AlphaFoldDB" id="A0AA88P6N4"/>
<dbReference type="EMBL" id="JAUYZG010000021">
    <property type="protein sequence ID" value="KAK2874163.1"/>
    <property type="molecule type" value="Genomic_DNA"/>
</dbReference>
<reference evidence="1" key="1">
    <citation type="submission" date="2023-08" db="EMBL/GenBank/DDBJ databases">
        <title>Chromosome-level Genome Assembly of mud carp (Cirrhinus molitorella).</title>
        <authorList>
            <person name="Liu H."/>
        </authorList>
    </citation>
    <scope>NUCLEOTIDE SEQUENCE</scope>
    <source>
        <strain evidence="1">Prfri</strain>
        <tissue evidence="1">Muscle</tissue>
    </source>
</reference>
<comment type="caution">
    <text evidence="1">The sequence shown here is derived from an EMBL/GenBank/DDBJ whole genome shotgun (WGS) entry which is preliminary data.</text>
</comment>
<evidence type="ECO:0000313" key="1">
    <source>
        <dbReference type="EMBL" id="KAK2874163.1"/>
    </source>
</evidence>
<accession>A0AA88P6N4</accession>
<name>A0AA88P6N4_9TELE</name>
<gene>
    <name evidence="1" type="ORF">Q8A67_021316</name>
</gene>
<organism evidence="1 2">
    <name type="scientific">Cirrhinus molitorella</name>
    <name type="common">mud carp</name>
    <dbReference type="NCBI Taxonomy" id="172907"/>
    <lineage>
        <taxon>Eukaryota</taxon>
        <taxon>Metazoa</taxon>
        <taxon>Chordata</taxon>
        <taxon>Craniata</taxon>
        <taxon>Vertebrata</taxon>
        <taxon>Euteleostomi</taxon>
        <taxon>Actinopterygii</taxon>
        <taxon>Neopterygii</taxon>
        <taxon>Teleostei</taxon>
        <taxon>Ostariophysi</taxon>
        <taxon>Cypriniformes</taxon>
        <taxon>Cyprinidae</taxon>
        <taxon>Labeoninae</taxon>
        <taxon>Labeonini</taxon>
        <taxon>Cirrhinus</taxon>
    </lineage>
</organism>
<keyword evidence="2" id="KW-1185">Reference proteome</keyword>
<proteinExistence type="predicted"/>
<dbReference type="Proteomes" id="UP001187343">
    <property type="component" value="Unassembled WGS sequence"/>
</dbReference>
<sequence>MKHCAPVIRDYALNIKSCEEDLGVYVPSVIPHLPGCITNKITQWESGPDPESEMGVTFRLNKTDNVFPKHA</sequence>
<evidence type="ECO:0000313" key="2">
    <source>
        <dbReference type="Proteomes" id="UP001187343"/>
    </source>
</evidence>
<protein>
    <submittedName>
        <fullName evidence="1">Uncharacterized protein</fullName>
    </submittedName>
</protein>